<comment type="caution">
    <text evidence="2">The sequence shown here is derived from an EMBL/GenBank/DDBJ whole genome shotgun (WGS) entry which is preliminary data.</text>
</comment>
<reference evidence="2" key="1">
    <citation type="submission" date="2020-07" db="EMBL/GenBank/DDBJ databases">
        <authorList>
            <person name="Pettersson B.M.F."/>
            <person name="Behra P.R.K."/>
            <person name="Ramesh M."/>
            <person name="Das S."/>
            <person name="Dasgupta S."/>
            <person name="Kirsebom L.A."/>
        </authorList>
    </citation>
    <scope>NUCLEOTIDE SEQUENCE</scope>
    <source>
        <strain evidence="2">DSM 44838</strain>
    </source>
</reference>
<dbReference type="InterPro" id="IPR058713">
    <property type="entry name" value="DMF_alpha_dom"/>
</dbReference>
<dbReference type="AlphaFoldDB" id="A0A9X2ZBF6"/>
<keyword evidence="3" id="KW-1185">Reference proteome</keyword>
<dbReference type="EMBL" id="JACKVK010000022">
    <property type="protein sequence ID" value="MCV7424740.1"/>
    <property type="molecule type" value="Genomic_DNA"/>
</dbReference>
<dbReference type="Proteomes" id="UP001141629">
    <property type="component" value="Unassembled WGS sequence"/>
</dbReference>
<dbReference type="RefSeq" id="WP_263999829.1">
    <property type="nucleotide sequence ID" value="NZ_JACKVK010000022.1"/>
</dbReference>
<gene>
    <name evidence="2" type="ORF">H7K45_29795</name>
</gene>
<reference evidence="2" key="2">
    <citation type="journal article" date="2022" name="BMC Genomics">
        <title>Comparative genome analysis of mycobacteria focusing on tRNA and non-coding RNA.</title>
        <authorList>
            <person name="Behra P.R.K."/>
            <person name="Pettersson B.M.F."/>
            <person name="Ramesh M."/>
            <person name="Das S."/>
            <person name="Dasgupta S."/>
            <person name="Kirsebom L.A."/>
        </authorList>
    </citation>
    <scope>NUCLEOTIDE SEQUENCE</scope>
    <source>
        <strain evidence="2">DSM 44838</strain>
    </source>
</reference>
<feature type="domain" description="N,N-dimethylformamidase alpha subunit" evidence="1">
    <location>
        <begin position="52"/>
        <end position="124"/>
    </location>
</feature>
<protein>
    <submittedName>
        <fullName evidence="2">N,N-dimethylformamidase, small subunit</fullName>
    </submittedName>
</protein>
<name>A0A9X2ZBF6_9MYCO</name>
<evidence type="ECO:0000313" key="2">
    <source>
        <dbReference type="EMBL" id="MCV7424740.1"/>
    </source>
</evidence>
<proteinExistence type="predicted"/>
<sequence>MIPIPQDDATQQKMQSEIEASVEDFHGVAAFSVLRTERPGSAIGVHGGIQDDVQLDRVLTRMRMQPTAAFGGKLIIVCTKPEKEWRIARLSGIRGISPRFADDRVFTDEQAAQAEIFAMRLDQYPAEDGMPEHYAPAWKARGENWSS</sequence>
<evidence type="ECO:0000259" key="1">
    <source>
        <dbReference type="Pfam" id="PF26354"/>
    </source>
</evidence>
<evidence type="ECO:0000313" key="3">
    <source>
        <dbReference type="Proteomes" id="UP001141629"/>
    </source>
</evidence>
<organism evidence="2 3">
    <name type="scientific">Mycobacterium yunnanensis</name>
    <dbReference type="NCBI Taxonomy" id="368477"/>
    <lineage>
        <taxon>Bacteria</taxon>
        <taxon>Bacillati</taxon>
        <taxon>Actinomycetota</taxon>
        <taxon>Actinomycetes</taxon>
        <taxon>Mycobacteriales</taxon>
        <taxon>Mycobacteriaceae</taxon>
        <taxon>Mycobacterium</taxon>
    </lineage>
</organism>
<dbReference type="Pfam" id="PF26354">
    <property type="entry name" value="DMF_alpha"/>
    <property type="match status" value="1"/>
</dbReference>
<accession>A0A9X2ZBF6</accession>